<dbReference type="Proteomes" id="UP000094056">
    <property type="component" value="Unassembled WGS sequence"/>
</dbReference>
<evidence type="ECO:0000313" key="1">
    <source>
        <dbReference type="EMBL" id="ODS31243.1"/>
    </source>
</evidence>
<organism evidence="1 2">
    <name type="scientific">Candidatus Scalindua rubra</name>
    <dbReference type="NCBI Taxonomy" id="1872076"/>
    <lineage>
        <taxon>Bacteria</taxon>
        <taxon>Pseudomonadati</taxon>
        <taxon>Planctomycetota</taxon>
        <taxon>Candidatus Brocadiia</taxon>
        <taxon>Candidatus Brocadiales</taxon>
        <taxon>Candidatus Scalinduaceae</taxon>
        <taxon>Candidatus Scalindua</taxon>
    </lineage>
</organism>
<proteinExistence type="predicted"/>
<comment type="caution">
    <text evidence="1">The sequence shown here is derived from an EMBL/GenBank/DDBJ whole genome shotgun (WGS) entry which is preliminary data.</text>
</comment>
<dbReference type="AlphaFoldDB" id="A0A1E3X6G6"/>
<gene>
    <name evidence="1" type="ORF">SCARUB_03637</name>
</gene>
<accession>A0A1E3X6G6</accession>
<reference evidence="1 2" key="1">
    <citation type="submission" date="2016-07" db="EMBL/GenBank/DDBJ databases">
        <title>Draft genome of Scalindua rubra, obtained from a brine-seawater interface in the Red Sea, sheds light on salt adaptation in anammox bacteria.</title>
        <authorList>
            <person name="Speth D.R."/>
            <person name="Lagkouvardos I."/>
            <person name="Wang Y."/>
            <person name="Qian P.-Y."/>
            <person name="Dutilh B.E."/>
            <person name="Jetten M.S."/>
        </authorList>
    </citation>
    <scope>NUCLEOTIDE SEQUENCE [LARGE SCALE GENOMIC DNA]</scope>
    <source>
        <strain evidence="1">BSI-1</strain>
    </source>
</reference>
<sequence length="65" mass="7375">MSKANLITIEKIEVKKSDITKVKKLFKVKDNAEAVKKALDMASGKIELENIFEKYKGTKIDKVYA</sequence>
<protein>
    <submittedName>
        <fullName evidence="1">Uncharacterized protein</fullName>
    </submittedName>
</protein>
<evidence type="ECO:0000313" key="2">
    <source>
        <dbReference type="Proteomes" id="UP000094056"/>
    </source>
</evidence>
<dbReference type="EMBL" id="MAYW01000132">
    <property type="protein sequence ID" value="ODS31243.1"/>
    <property type="molecule type" value="Genomic_DNA"/>
</dbReference>
<name>A0A1E3X6G6_9BACT</name>